<proteinExistence type="predicted"/>
<sequence>MKKFMDVDLIQSLKAVLQQNTGFYQSDFEIDRQILARAASEPEGRDKTFLWLSRPCGTHCLREREVFLKGSPAYGVWQFFGNRNHNGVLAYAAEITHDEGDKILGNLYELDFGQHSRHVEDKALPTDYVRVVYEHGSRKQPVTKTVSSEEDLLFGKYLYSEYQTNESDAHRHILWEEKQDRDRFKQGDFQKHIVSLRIGRIETEAKRIVEKIRALEKPNSSDGNYFMAELSTVFTALASSEDLESLDHMMPYKEYSFSEIKGWHGRYIFVAKEENRNRNIRKIQSRKKERT</sequence>
<comment type="caution">
    <text evidence="1">The sequence shown here is derived from an EMBL/GenBank/DDBJ whole genome shotgun (WGS) entry which is preliminary data.</text>
</comment>
<dbReference type="RefSeq" id="WP_125127238.1">
    <property type="nucleotide sequence ID" value="NZ_RHJS01000002.1"/>
</dbReference>
<name>A0A3R8KTL1_9FIRM</name>
<protein>
    <submittedName>
        <fullName evidence="1">Uncharacterized protein</fullName>
    </submittedName>
</protein>
<dbReference type="EMBL" id="RHJS01000002">
    <property type="protein sequence ID" value="RRK31596.1"/>
    <property type="molecule type" value="Genomic_DNA"/>
</dbReference>
<gene>
    <name evidence="1" type="ORF">EBB54_09680</name>
</gene>
<keyword evidence="2" id="KW-1185">Reference proteome</keyword>
<dbReference type="AlphaFoldDB" id="A0A3R8KTL1"/>
<organism evidence="1 2">
    <name type="scientific">Schaedlerella arabinosiphila</name>
    <dbReference type="NCBI Taxonomy" id="2044587"/>
    <lineage>
        <taxon>Bacteria</taxon>
        <taxon>Bacillati</taxon>
        <taxon>Bacillota</taxon>
        <taxon>Clostridia</taxon>
        <taxon>Lachnospirales</taxon>
        <taxon>Lachnospiraceae</taxon>
        <taxon>Schaedlerella</taxon>
    </lineage>
</organism>
<reference evidence="1" key="1">
    <citation type="submission" date="2018-10" db="EMBL/GenBank/DDBJ databases">
        <title>Schaedlerella arabinophila gen. nov. sp. nov., isolated from the mouse intestinal tract and comparative analysis with the genome of the closely related altered Schaedler flora strain ASF502.</title>
        <authorList>
            <person name="Miyake S."/>
            <person name="Soh M."/>
            <person name="Seedorf H."/>
        </authorList>
    </citation>
    <scope>NUCLEOTIDE SEQUENCE [LARGE SCALE GENOMIC DNA]</scope>
    <source>
        <strain evidence="1">DSM 106076</strain>
    </source>
</reference>
<dbReference type="Proteomes" id="UP000274920">
    <property type="component" value="Unassembled WGS sequence"/>
</dbReference>
<evidence type="ECO:0000313" key="2">
    <source>
        <dbReference type="Proteomes" id="UP000274920"/>
    </source>
</evidence>
<evidence type="ECO:0000313" key="1">
    <source>
        <dbReference type="EMBL" id="RRK31596.1"/>
    </source>
</evidence>
<accession>A0A3R8KTL1</accession>